<name>A0A396RVW8_9PSED</name>
<keyword evidence="1" id="KW-0732">Signal</keyword>
<dbReference type="SUPFAM" id="SSF56281">
    <property type="entry name" value="Metallo-hydrolase/oxidoreductase"/>
    <property type="match status" value="1"/>
</dbReference>
<dbReference type="Pfam" id="PF14863">
    <property type="entry name" value="Alkyl_sulf_dimr"/>
    <property type="match status" value="1"/>
</dbReference>
<proteinExistence type="predicted"/>
<feature type="signal peptide" evidence="1">
    <location>
        <begin position="1"/>
        <end position="22"/>
    </location>
</feature>
<evidence type="ECO:0000259" key="2">
    <source>
        <dbReference type="SMART" id="SM00849"/>
    </source>
</evidence>
<organism evidence="3 4">
    <name type="scientific">Pseudomonas jilinensis</name>
    <dbReference type="NCBI Taxonomy" id="2078689"/>
    <lineage>
        <taxon>Bacteria</taxon>
        <taxon>Pseudomonadati</taxon>
        <taxon>Pseudomonadota</taxon>
        <taxon>Gammaproteobacteria</taxon>
        <taxon>Pseudomonadales</taxon>
        <taxon>Pseudomonadaceae</taxon>
        <taxon>Pseudomonas</taxon>
    </lineage>
</organism>
<dbReference type="SMART" id="SM00849">
    <property type="entry name" value="Lactamase_B"/>
    <property type="match status" value="1"/>
</dbReference>
<dbReference type="Proteomes" id="UP000265745">
    <property type="component" value="Unassembled WGS sequence"/>
</dbReference>
<dbReference type="Gene3D" id="3.60.15.30">
    <property type="entry name" value="Metallo-beta-lactamase domain"/>
    <property type="match status" value="1"/>
</dbReference>
<dbReference type="EMBL" id="QJSA01000026">
    <property type="protein sequence ID" value="RHW19552.1"/>
    <property type="molecule type" value="Genomic_DNA"/>
</dbReference>
<protein>
    <recommendedName>
        <fullName evidence="2">Metallo-beta-lactamase domain-containing protein</fullName>
    </recommendedName>
</protein>
<evidence type="ECO:0000313" key="3">
    <source>
        <dbReference type="EMBL" id="RHW19552.1"/>
    </source>
</evidence>
<dbReference type="AlphaFoldDB" id="A0A396RVW8"/>
<dbReference type="InterPro" id="IPR001279">
    <property type="entry name" value="Metallo-B-lactamas"/>
</dbReference>
<comment type="caution">
    <text evidence="3">The sequence shown here is derived from an EMBL/GenBank/DDBJ whole genome shotgun (WGS) entry which is preliminary data.</text>
</comment>
<keyword evidence="4" id="KW-1185">Reference proteome</keyword>
<dbReference type="InterPro" id="IPR036866">
    <property type="entry name" value="RibonucZ/Hydroxyglut_hydro"/>
</dbReference>
<feature type="domain" description="Metallo-beta-lactamase" evidence="2">
    <location>
        <begin position="63"/>
        <end position="264"/>
    </location>
</feature>
<reference evidence="3 4" key="1">
    <citation type="submission" date="2018-06" db="EMBL/GenBank/DDBJ databases">
        <title>Pseudomonas jilinensis sp. nov., isolated from the production water of Jilin Oilfield in China.</title>
        <authorList>
            <person name="Wang J."/>
        </authorList>
    </citation>
    <scope>NUCLEOTIDE SEQUENCE [LARGE SCALE GENOMIC DNA]</scope>
    <source>
        <strain evidence="3 4">JS15-10A1</strain>
    </source>
</reference>
<evidence type="ECO:0000313" key="4">
    <source>
        <dbReference type="Proteomes" id="UP000265745"/>
    </source>
</evidence>
<dbReference type="InterPro" id="IPR029228">
    <property type="entry name" value="Alkyl_sulf_dimr"/>
</dbReference>
<feature type="chain" id="PRO_5017204840" description="Metallo-beta-lactamase domain-containing protein" evidence="1">
    <location>
        <begin position="23"/>
        <end position="438"/>
    </location>
</feature>
<dbReference type="RefSeq" id="WP_119702161.1">
    <property type="nucleotide sequence ID" value="NZ_QJSA01000026.1"/>
</dbReference>
<dbReference type="Gene3D" id="1.25.40.880">
    <property type="entry name" value="Alkyl sulfatase, dimerisation domain"/>
    <property type="match status" value="1"/>
</dbReference>
<gene>
    <name evidence="3" type="ORF">C2846_18170</name>
</gene>
<accession>A0A396RVW8</accession>
<sequence>MLKHNTCHLAAVLVLVTGLASADTYTPEALSSGRADPSLHLQQGSTQTEAQRINEVSYMATGFGNSFMVVTGAGNVVIDTSLRSMARHHRQLLGSVDDGPIHSIILTHGHGDHTGGVDLWKQPDTRVIGQRNMVEFLHYQQRLEGIFNQRNRAQFGFALDAGQSQAATVQNFAAPMLPDTLFDDHMAFTLGDVEFELIHTPSETDDALTVWLPQYKTAFVGDLYYAAFPNIYTLRGTKPRWALDYVASIDRVLALEPEILLPGHGAPIRGKEAIRSALTHYRDAIQYVHDQTVIGMNQGKDVYTLMREIKLPESLQMSEAYGRIAWSVRGIYEGYMGWFDGNPVNMYDLPPEGIYPDLVALAGGSQAVIGQARVALEQNDKVKALRLLDAALSAAPDDREALNLKLQILVQLRRQSSNLNESGWLNYGINSTRQQLGD</sequence>
<dbReference type="InterPro" id="IPR038536">
    <property type="entry name" value="Alkyl/aryl-sulf_dimr_sf"/>
</dbReference>
<evidence type="ECO:0000256" key="1">
    <source>
        <dbReference type="SAM" id="SignalP"/>
    </source>
</evidence>
<dbReference type="OrthoDB" id="9815874at2"/>
<dbReference type="PANTHER" id="PTHR43223:SF2">
    <property type="entry name" value="METALLO-BETA-LACTAMASE DOMAIN-CONTAINING PROTEIN"/>
    <property type="match status" value="1"/>
</dbReference>
<dbReference type="InterPro" id="IPR052195">
    <property type="entry name" value="Bact_Alkyl/Aryl-Sulfatase"/>
</dbReference>
<dbReference type="GO" id="GO:0046983">
    <property type="term" value="F:protein dimerization activity"/>
    <property type="evidence" value="ECO:0007669"/>
    <property type="project" value="InterPro"/>
</dbReference>
<dbReference type="Pfam" id="PF00753">
    <property type="entry name" value="Lactamase_B"/>
    <property type="match status" value="1"/>
</dbReference>
<dbReference type="PANTHER" id="PTHR43223">
    <property type="entry name" value="ALKYL/ARYL-SULFATASE"/>
    <property type="match status" value="1"/>
</dbReference>